<dbReference type="AlphaFoldDB" id="A0AAD5MJ62"/>
<proteinExistence type="predicted"/>
<accession>A0AAD5MJ62</accession>
<dbReference type="Proteomes" id="UP001196413">
    <property type="component" value="Unassembled WGS sequence"/>
</dbReference>
<reference evidence="1" key="1">
    <citation type="submission" date="2021-06" db="EMBL/GenBank/DDBJ databases">
        <title>Parelaphostrongylus tenuis whole genome reference sequence.</title>
        <authorList>
            <person name="Garwood T.J."/>
            <person name="Larsen P.A."/>
            <person name="Fountain-Jones N.M."/>
            <person name="Garbe J.R."/>
            <person name="Macchietto M.G."/>
            <person name="Kania S.A."/>
            <person name="Gerhold R.W."/>
            <person name="Richards J.E."/>
            <person name="Wolf T.M."/>
        </authorList>
    </citation>
    <scope>NUCLEOTIDE SEQUENCE</scope>
    <source>
        <strain evidence="1">MNPRO001-30</strain>
        <tissue evidence="1">Meninges</tissue>
    </source>
</reference>
<sequence>MTVFLGKRGIDGNFVNAYAISPQLDNLIIHHNATVHRSEDTVASHQFLLLIAIVRDLRKGCISSYYAKGKDFVRFGEMRDGRRRERQSLLLRHFVMAPFLRDLRVCIRELRACRRFVDVWRSS</sequence>
<evidence type="ECO:0000313" key="2">
    <source>
        <dbReference type="Proteomes" id="UP001196413"/>
    </source>
</evidence>
<evidence type="ECO:0000313" key="1">
    <source>
        <dbReference type="EMBL" id="KAJ1350031.1"/>
    </source>
</evidence>
<name>A0AAD5MJ62_PARTN</name>
<gene>
    <name evidence="1" type="ORF">KIN20_005733</name>
</gene>
<protein>
    <submittedName>
        <fullName evidence="1">Uncharacterized protein</fullName>
    </submittedName>
</protein>
<keyword evidence="2" id="KW-1185">Reference proteome</keyword>
<organism evidence="1 2">
    <name type="scientific">Parelaphostrongylus tenuis</name>
    <name type="common">Meningeal worm</name>
    <dbReference type="NCBI Taxonomy" id="148309"/>
    <lineage>
        <taxon>Eukaryota</taxon>
        <taxon>Metazoa</taxon>
        <taxon>Ecdysozoa</taxon>
        <taxon>Nematoda</taxon>
        <taxon>Chromadorea</taxon>
        <taxon>Rhabditida</taxon>
        <taxon>Rhabditina</taxon>
        <taxon>Rhabditomorpha</taxon>
        <taxon>Strongyloidea</taxon>
        <taxon>Metastrongylidae</taxon>
        <taxon>Parelaphostrongylus</taxon>
    </lineage>
</organism>
<comment type="caution">
    <text evidence="1">The sequence shown here is derived from an EMBL/GenBank/DDBJ whole genome shotgun (WGS) entry which is preliminary data.</text>
</comment>
<dbReference type="EMBL" id="JAHQIW010000788">
    <property type="protein sequence ID" value="KAJ1350031.1"/>
    <property type="molecule type" value="Genomic_DNA"/>
</dbReference>